<accession>A0A3S0VQZ9</accession>
<reference evidence="2 3" key="1">
    <citation type="submission" date="2018-12" db="EMBL/GenBank/DDBJ databases">
        <title>Bacillus chawlae sp. nov., Bacillus glennii sp. nov., and Bacillus saganii sp. nov. Isolated from the Vehicle Assembly Building at Kennedy Space Center where the Viking Spacecraft were Assembled.</title>
        <authorList>
            <person name="Seuylemezian A."/>
            <person name="Vaishampayan P."/>
        </authorList>
    </citation>
    <scope>NUCLEOTIDE SEQUENCE [LARGE SCALE GENOMIC DNA]</scope>
    <source>
        <strain evidence="2 3">L5</strain>
    </source>
</reference>
<feature type="domain" description="AB hydrolase-1" evidence="1">
    <location>
        <begin position="26"/>
        <end position="248"/>
    </location>
</feature>
<dbReference type="Proteomes" id="UP000267430">
    <property type="component" value="Unassembled WGS sequence"/>
</dbReference>
<dbReference type="RefSeq" id="WP_126863656.1">
    <property type="nucleotide sequence ID" value="NZ_JAUSTX010000005.1"/>
</dbReference>
<evidence type="ECO:0000313" key="2">
    <source>
        <dbReference type="EMBL" id="RUQ30871.1"/>
    </source>
</evidence>
<keyword evidence="2" id="KW-0378">Hydrolase</keyword>
<name>A0A3S0VQZ9_9BACI</name>
<evidence type="ECO:0000259" key="1">
    <source>
        <dbReference type="Pfam" id="PF12697"/>
    </source>
</evidence>
<dbReference type="EMBL" id="RYZZ01000006">
    <property type="protein sequence ID" value="RUQ30871.1"/>
    <property type="molecule type" value="Genomic_DNA"/>
</dbReference>
<gene>
    <name evidence="2" type="ORF">ELQ35_04545</name>
</gene>
<sequence>MEYVTEYYTVKDTKIRLLKGGSGAPLLFLHGANGAGDWLPILKTLSQDYTVYYPDHPGYGESDTHPKIDSVQDLAFFYLDVMDHLDIDKAVVMGSSLGGWLAVEMALIAPEKIDKLILIDAAGIRIENVKIPDIFVMSPQQVYNILFHSEEAKNDYASKNINSPDLENIVLRNRIATSHLAWNPYFHNPKILDRIHRLKMPILVVWGAEDKFFPVAYGERYHELISHSALQIIKDAGHFPHIEQPEQFWNSIKYFLAEEEAAHEVL</sequence>
<dbReference type="AlphaFoldDB" id="A0A3S0VQZ9"/>
<evidence type="ECO:0000313" key="3">
    <source>
        <dbReference type="Proteomes" id="UP000267430"/>
    </source>
</evidence>
<dbReference type="OrthoDB" id="9808398at2"/>
<proteinExistence type="predicted"/>
<dbReference type="PRINTS" id="PR00111">
    <property type="entry name" value="ABHYDROLASE"/>
</dbReference>
<comment type="caution">
    <text evidence="2">The sequence shown here is derived from an EMBL/GenBank/DDBJ whole genome shotgun (WGS) entry which is preliminary data.</text>
</comment>
<dbReference type="InterPro" id="IPR029058">
    <property type="entry name" value="AB_hydrolase_fold"/>
</dbReference>
<dbReference type="PANTHER" id="PTHR43798">
    <property type="entry name" value="MONOACYLGLYCEROL LIPASE"/>
    <property type="match status" value="1"/>
</dbReference>
<dbReference type="InterPro" id="IPR000073">
    <property type="entry name" value="AB_hydrolase_1"/>
</dbReference>
<keyword evidence="3" id="KW-1185">Reference proteome</keyword>
<dbReference type="Pfam" id="PF12697">
    <property type="entry name" value="Abhydrolase_6"/>
    <property type="match status" value="1"/>
</dbReference>
<dbReference type="InterPro" id="IPR050266">
    <property type="entry name" value="AB_hydrolase_sf"/>
</dbReference>
<protein>
    <submittedName>
        <fullName evidence="2">Alpha/beta hydrolase</fullName>
    </submittedName>
</protein>
<dbReference type="SUPFAM" id="SSF53474">
    <property type="entry name" value="alpha/beta-Hydrolases"/>
    <property type="match status" value="1"/>
</dbReference>
<dbReference type="GO" id="GO:0016787">
    <property type="term" value="F:hydrolase activity"/>
    <property type="evidence" value="ECO:0007669"/>
    <property type="project" value="UniProtKB-KW"/>
</dbReference>
<dbReference type="Gene3D" id="3.40.50.1820">
    <property type="entry name" value="alpha/beta hydrolase"/>
    <property type="match status" value="1"/>
</dbReference>
<organism evidence="2 3">
    <name type="scientific">Peribacillus cavernae</name>
    <dbReference type="NCBI Taxonomy" id="1674310"/>
    <lineage>
        <taxon>Bacteria</taxon>
        <taxon>Bacillati</taxon>
        <taxon>Bacillota</taxon>
        <taxon>Bacilli</taxon>
        <taxon>Bacillales</taxon>
        <taxon>Bacillaceae</taxon>
        <taxon>Peribacillus</taxon>
    </lineage>
</organism>